<dbReference type="AlphaFoldDB" id="A0A495SQT7"/>
<accession>A0A495SQT7</accession>
<sequence>MKKIILALSVFCFSIFYSQKNQNYLEVSYGSICCGPLSDVPVMNYITQFQKKNKLKAFEIYEQSGLGREGEFSLYIGVDKLTKTQKSSFIKGLKGVVKSQNDKRNESRDGIVYFEESAPVTKSDLLQKRNITIYKKSK</sequence>
<protein>
    <submittedName>
        <fullName evidence="1">Uncharacterized protein</fullName>
    </submittedName>
</protein>
<evidence type="ECO:0000313" key="1">
    <source>
        <dbReference type="EMBL" id="RKT01862.1"/>
    </source>
</evidence>
<evidence type="ECO:0000313" key="2">
    <source>
        <dbReference type="Proteomes" id="UP000272428"/>
    </source>
</evidence>
<organism evidence="1 2">
    <name type="scientific">Chryseobacterium defluvii</name>
    <dbReference type="NCBI Taxonomy" id="160396"/>
    <lineage>
        <taxon>Bacteria</taxon>
        <taxon>Pseudomonadati</taxon>
        <taxon>Bacteroidota</taxon>
        <taxon>Flavobacteriia</taxon>
        <taxon>Flavobacteriales</taxon>
        <taxon>Weeksellaceae</taxon>
        <taxon>Chryseobacterium group</taxon>
        <taxon>Chryseobacterium</taxon>
    </lineage>
</organism>
<dbReference type="Proteomes" id="UP000272428">
    <property type="component" value="Unassembled WGS sequence"/>
</dbReference>
<dbReference type="RefSeq" id="WP_121460741.1">
    <property type="nucleotide sequence ID" value="NZ_RBXB01000001.1"/>
</dbReference>
<reference evidence="1 2" key="1">
    <citation type="submission" date="2018-10" db="EMBL/GenBank/DDBJ databases">
        <title>Genomic Encyclopedia of Archaeal and Bacterial Type Strains, Phase II (KMG-II): from individual species to whole genera.</title>
        <authorList>
            <person name="Goeker M."/>
        </authorList>
    </citation>
    <scope>NUCLEOTIDE SEQUENCE [LARGE SCALE GENOMIC DNA]</scope>
    <source>
        <strain evidence="1 2">DSM 14219</strain>
    </source>
</reference>
<gene>
    <name evidence="1" type="ORF">BCF58_1088</name>
</gene>
<keyword evidence="2" id="KW-1185">Reference proteome</keyword>
<name>A0A495SQT7_9FLAO</name>
<dbReference type="OrthoDB" id="1270881at2"/>
<comment type="caution">
    <text evidence="1">The sequence shown here is derived from an EMBL/GenBank/DDBJ whole genome shotgun (WGS) entry which is preliminary data.</text>
</comment>
<dbReference type="EMBL" id="RBXB01000001">
    <property type="protein sequence ID" value="RKT01862.1"/>
    <property type="molecule type" value="Genomic_DNA"/>
</dbReference>
<proteinExistence type="predicted"/>